<gene>
    <name evidence="1" type="ORF">JYE49_03210</name>
</gene>
<evidence type="ECO:0000313" key="1">
    <source>
        <dbReference type="EMBL" id="QUC67728.1"/>
    </source>
</evidence>
<sequence length="296" mass="34609">MKEWTESVQRMIDWIETHPDQNKVLENLSDEIGYSPWYCSVLFHDATGMTLKSYMSGRRLARAAEEIRDTGDRILDIAVKYGYSSQEVLSRQFREQFGCTPAAYRRKPVPIPLQTHKHVLLPDYDEKRIRTMEESRLAVRVEHIPAHKYLGIWEEKADNYCDFWKYHDCDTVTGFVTSMEKMAHPIVTAHTAGWKWIDGKRIYFYGTGVPEDYDGPIPEGFELREIPASDYLVFSYPVFDYMTENVEVMGAVEKLAWNFDPSDKGYVWNEEACPDYQRHYPEGLGYQVLRPVTRQS</sequence>
<accession>A0AC61N8X7</accession>
<organism evidence="1 2">
    <name type="scientific">Aristaeella hokkaidonensis</name>
    <dbReference type="NCBI Taxonomy" id="3046382"/>
    <lineage>
        <taxon>Bacteria</taxon>
        <taxon>Bacillati</taxon>
        <taxon>Bacillota</taxon>
        <taxon>Clostridia</taxon>
        <taxon>Eubacteriales</taxon>
        <taxon>Aristaeellaceae</taxon>
        <taxon>Aristaeella</taxon>
    </lineage>
</organism>
<proteinExistence type="predicted"/>
<dbReference type="Proteomes" id="UP000682782">
    <property type="component" value="Chromosome"/>
</dbReference>
<keyword evidence="2" id="KW-1185">Reference proteome</keyword>
<reference evidence="1" key="1">
    <citation type="submission" date="2021-01" db="EMBL/GenBank/DDBJ databases">
        <title>Complete genome sequence of Clostridiales bacterium R-7.</title>
        <authorList>
            <person name="Mahoney-Kurpe S.C."/>
            <person name="Palevich N."/>
            <person name="Koike S."/>
            <person name="Moon C.D."/>
            <person name="Attwood G.T."/>
        </authorList>
    </citation>
    <scope>NUCLEOTIDE SEQUENCE</scope>
    <source>
        <strain evidence="1">R-7</strain>
    </source>
</reference>
<protein>
    <submittedName>
        <fullName evidence="1">Helix-turn-helix transcriptional regulator</fullName>
    </submittedName>
</protein>
<dbReference type="EMBL" id="CP068393">
    <property type="protein sequence ID" value="QUC67728.1"/>
    <property type="molecule type" value="Genomic_DNA"/>
</dbReference>
<name>A0AC61N8X7_9FIRM</name>
<evidence type="ECO:0000313" key="2">
    <source>
        <dbReference type="Proteomes" id="UP000682782"/>
    </source>
</evidence>